<comment type="caution">
    <text evidence="4">The sequence shown here is derived from an EMBL/GenBank/DDBJ whole genome shotgun (WGS) entry which is preliminary data.</text>
</comment>
<organism evidence="4 5">
    <name type="scientific">Epilithonimonas pallida</name>
    <dbReference type="NCBI Taxonomy" id="373671"/>
    <lineage>
        <taxon>Bacteria</taxon>
        <taxon>Pseudomonadati</taxon>
        <taxon>Bacteroidota</taxon>
        <taxon>Flavobacteriia</taxon>
        <taxon>Flavobacteriales</taxon>
        <taxon>Weeksellaceae</taxon>
        <taxon>Chryseobacterium group</taxon>
        <taxon>Epilithonimonas</taxon>
    </lineage>
</organism>
<evidence type="ECO:0000313" key="5">
    <source>
        <dbReference type="Proteomes" id="UP001158050"/>
    </source>
</evidence>
<dbReference type="PANTHER" id="PTHR13029:SF18">
    <property type="entry name" value="MYELIN REGULATORY FACTOR HOMOLOG 1"/>
    <property type="match status" value="1"/>
</dbReference>
<reference evidence="4 5" key="1">
    <citation type="submission" date="2017-05" db="EMBL/GenBank/DDBJ databases">
        <authorList>
            <person name="Varghese N."/>
            <person name="Submissions S."/>
        </authorList>
    </citation>
    <scope>NUCLEOTIDE SEQUENCE [LARGE SCALE GENOMIC DNA]</scope>
    <source>
        <strain evidence="4 5">DSM 18015</strain>
    </source>
</reference>
<protein>
    <submittedName>
        <fullName evidence="4">Chaperone of endosialidase</fullName>
    </submittedName>
</protein>
<feature type="domain" description="Peptidase S74" evidence="3">
    <location>
        <begin position="181"/>
        <end position="276"/>
    </location>
</feature>
<accession>A0ABY1R5K2</accession>
<keyword evidence="1" id="KW-0175">Coiled coil</keyword>
<dbReference type="Proteomes" id="UP001158050">
    <property type="component" value="Unassembled WGS sequence"/>
</dbReference>
<evidence type="ECO:0000256" key="1">
    <source>
        <dbReference type="SAM" id="Coils"/>
    </source>
</evidence>
<dbReference type="InterPro" id="IPR030392">
    <property type="entry name" value="S74_ICA"/>
</dbReference>
<feature type="transmembrane region" description="Helical" evidence="2">
    <location>
        <begin position="12"/>
        <end position="30"/>
    </location>
</feature>
<keyword evidence="2" id="KW-0472">Membrane</keyword>
<keyword evidence="2" id="KW-1133">Transmembrane helix</keyword>
<dbReference type="PROSITE" id="PS51688">
    <property type="entry name" value="ICA"/>
    <property type="match status" value="1"/>
</dbReference>
<sequence length="283" mass="30532">MKNNISLESSDSAIFRFCILVILLIGPFLFSQVGINTVAPKSTLEVVAKTNGALQVEGLMIPRLTGDQIKTMTANLESGTESLMIYATSAPAVSNASVAKITQAGYYYWNGTIWENIGGLTSNIYTADGTITTAQAARNVELNGKNLIFSGVGSVGIGTANPSAKLDVAGTVKASAVDYNSDARLKQNITPIANAEEILLQLNPVSYFWNELGKKKGGNGQLQYGLIAQEVEKVLPNIVNTDSEGYKSVNYNELIPLLLKNVQEQDKKIKELQKEIQQLKKGK</sequence>
<proteinExistence type="predicted"/>
<dbReference type="Gene3D" id="1.10.10.10">
    <property type="entry name" value="Winged helix-like DNA-binding domain superfamily/Winged helix DNA-binding domain"/>
    <property type="match status" value="1"/>
</dbReference>
<evidence type="ECO:0000256" key="2">
    <source>
        <dbReference type="SAM" id="Phobius"/>
    </source>
</evidence>
<dbReference type="PANTHER" id="PTHR13029">
    <property type="match status" value="1"/>
</dbReference>
<name>A0ABY1R5K2_9FLAO</name>
<gene>
    <name evidence="4" type="ORF">SAMN05421679_1074</name>
</gene>
<dbReference type="InterPro" id="IPR051577">
    <property type="entry name" value="MRF-like"/>
</dbReference>
<evidence type="ECO:0000259" key="3">
    <source>
        <dbReference type="PROSITE" id="PS51688"/>
    </source>
</evidence>
<dbReference type="InterPro" id="IPR036388">
    <property type="entry name" value="WH-like_DNA-bd_sf"/>
</dbReference>
<dbReference type="Pfam" id="PF13884">
    <property type="entry name" value="Peptidase_S74"/>
    <property type="match status" value="1"/>
</dbReference>
<evidence type="ECO:0000313" key="4">
    <source>
        <dbReference type="EMBL" id="SMP95293.1"/>
    </source>
</evidence>
<keyword evidence="2" id="KW-0812">Transmembrane</keyword>
<dbReference type="EMBL" id="FXUO01000007">
    <property type="protein sequence ID" value="SMP95293.1"/>
    <property type="molecule type" value="Genomic_DNA"/>
</dbReference>
<keyword evidence="5" id="KW-1185">Reference proteome</keyword>
<feature type="coiled-coil region" evidence="1">
    <location>
        <begin position="255"/>
        <end position="282"/>
    </location>
</feature>
<dbReference type="RefSeq" id="WP_283417418.1">
    <property type="nucleotide sequence ID" value="NZ_FXUO01000007.1"/>
</dbReference>